<dbReference type="RefSeq" id="WP_137194390.1">
    <property type="nucleotide sequence ID" value="NZ_CP039964.1"/>
</dbReference>
<dbReference type="EMBL" id="CP039964">
    <property type="protein sequence ID" value="QCO56610.1"/>
    <property type="molecule type" value="Genomic_DNA"/>
</dbReference>
<dbReference type="AlphaFoldDB" id="A0A4P8EHG1"/>
<dbReference type="Proteomes" id="UP000298631">
    <property type="component" value="Chromosome"/>
</dbReference>
<dbReference type="InterPro" id="IPR021955">
    <property type="entry name" value="DUF3572"/>
</dbReference>
<dbReference type="OrthoDB" id="7356934at2"/>
<proteinExistence type="predicted"/>
<organism evidence="1 2">
    <name type="scientific">Pseudorhodobacter turbinis</name>
    <dbReference type="NCBI Taxonomy" id="2500533"/>
    <lineage>
        <taxon>Bacteria</taxon>
        <taxon>Pseudomonadati</taxon>
        <taxon>Pseudomonadota</taxon>
        <taxon>Alphaproteobacteria</taxon>
        <taxon>Rhodobacterales</taxon>
        <taxon>Paracoccaceae</taxon>
        <taxon>Pseudorhodobacter</taxon>
    </lineage>
</organism>
<evidence type="ECO:0000313" key="1">
    <source>
        <dbReference type="EMBL" id="QCO56610.1"/>
    </source>
</evidence>
<accession>A0A4P8EHG1</accession>
<sequence>MKQETAEMIALKALGWLAADEDLFGTFLGATGASVDDLSKSAQQAEFLGSILDFLLMDDAWVMGFCEAESLAYEMPMRARAVLPGGAEIHWT</sequence>
<dbReference type="KEGG" id="pseb:EOK75_11860"/>
<protein>
    <submittedName>
        <fullName evidence="1">DUF3572 family protein</fullName>
    </submittedName>
</protein>
<dbReference type="Pfam" id="PF12096">
    <property type="entry name" value="DUF3572"/>
    <property type="match status" value="1"/>
</dbReference>
<name>A0A4P8EHG1_9RHOB</name>
<reference evidence="1 2" key="1">
    <citation type="submission" date="2019-05" db="EMBL/GenBank/DDBJ databases">
        <title>Pseudorhodobacter turbinis sp. nov., isolated from the gut of the Korean turban shell.</title>
        <authorList>
            <person name="Jeong Y.-S."/>
            <person name="Kang W.-R."/>
            <person name="Bae J.-W."/>
        </authorList>
    </citation>
    <scope>NUCLEOTIDE SEQUENCE [LARGE SCALE GENOMIC DNA]</scope>
    <source>
        <strain evidence="1 2">S12M18</strain>
    </source>
</reference>
<evidence type="ECO:0000313" key="2">
    <source>
        <dbReference type="Proteomes" id="UP000298631"/>
    </source>
</evidence>
<keyword evidence="2" id="KW-1185">Reference proteome</keyword>
<gene>
    <name evidence="1" type="ORF">EOK75_11860</name>
</gene>